<dbReference type="Pfam" id="PF07244">
    <property type="entry name" value="POTRA"/>
    <property type="match status" value="1"/>
</dbReference>
<dbReference type="EMBL" id="BAABGY010000002">
    <property type="protein sequence ID" value="GAA4321978.1"/>
    <property type="molecule type" value="Genomic_DNA"/>
</dbReference>
<dbReference type="InterPro" id="IPR000184">
    <property type="entry name" value="Bac_surfAg_D15"/>
</dbReference>
<dbReference type="Gene3D" id="3.10.20.310">
    <property type="entry name" value="membrane protein fhac"/>
    <property type="match status" value="1"/>
</dbReference>
<evidence type="ECO:0008006" key="9">
    <source>
        <dbReference type="Google" id="ProtNLM"/>
    </source>
</evidence>
<dbReference type="PANTHER" id="PTHR12815:SF18">
    <property type="entry name" value="SORTING AND ASSEMBLY MACHINERY COMPONENT 50 HOMOLOG"/>
    <property type="match status" value="1"/>
</dbReference>
<proteinExistence type="predicted"/>
<dbReference type="Pfam" id="PF01103">
    <property type="entry name" value="Omp85"/>
    <property type="match status" value="1"/>
</dbReference>
<keyword evidence="4" id="KW-0472">Membrane</keyword>
<keyword evidence="3" id="KW-0812">Transmembrane</keyword>
<evidence type="ECO:0000256" key="1">
    <source>
        <dbReference type="ARBA" id="ARBA00004370"/>
    </source>
</evidence>
<sequence length="579" mass="65142">MLFPALLRAQYAVRYTLADDSLAAARPPLDSLFPNRAAALLYLSALPASLQARGFATASIDSLRADSAEAHVRLFLGRTWRWARLDTRPEDAPLYAALRWNAAAFTRGPIDFARLRDLQERLLGQLEETGYPFARVYLDSIRVEQDAVAAQLRIDRGVLYRIDSIRVYGDVRISNELLQRQLDLPPGTPYSRRRLQAVDKRLSELPYLQTERPSDLTMLSTGSVLNVYLKDKKNNQVNALVGFLPNPDAASGKKVLITGEANLLLRNSLGGGETIGLNWQQLQQSSPRLSLLFQQPYFLRTPISLGFNFEMFRKDTTFLNLHFNLSASYRSGNGVATLFFQRRSTIVNGVNQQQALATRQLPPEADTRSNNLGAAYEYNSTDYRFNPRRGNELLVSGSAGIKQIKKNTQLLALKDPSDPGFSFDRLYDTVKLRTYQFRVTAAAAHYFPIGRQGTLRTALNTGAFFSGNVFRNELFQIGGYRLLRGFDEESQYLQHYALGTVEYRYLIGQNSHFFGFLDGGWGYQPAPESAGRIYLGTGLGISFETKAGIFNLAWALGRRDDVPFNLRRSKVHLGFVSYF</sequence>
<reference evidence="8" key="1">
    <citation type="journal article" date="2019" name="Int. J. Syst. Evol. Microbiol.">
        <title>The Global Catalogue of Microorganisms (GCM) 10K type strain sequencing project: providing services to taxonomists for standard genome sequencing and annotation.</title>
        <authorList>
            <consortium name="The Broad Institute Genomics Platform"/>
            <consortium name="The Broad Institute Genome Sequencing Center for Infectious Disease"/>
            <person name="Wu L."/>
            <person name="Ma J."/>
        </authorList>
    </citation>
    <scope>NUCLEOTIDE SEQUENCE [LARGE SCALE GENOMIC DNA]</scope>
    <source>
        <strain evidence="8">JCM 17919</strain>
    </source>
</reference>
<evidence type="ECO:0000256" key="3">
    <source>
        <dbReference type="ARBA" id="ARBA00022692"/>
    </source>
</evidence>
<dbReference type="InterPro" id="IPR010827">
    <property type="entry name" value="BamA/TamA_POTRA"/>
</dbReference>
<feature type="domain" description="Bacterial surface antigen (D15)" evidence="5">
    <location>
        <begin position="267"/>
        <end position="556"/>
    </location>
</feature>
<organism evidence="7 8">
    <name type="scientific">Flaviaesturariibacter amylovorans</name>
    <dbReference type="NCBI Taxonomy" id="1084520"/>
    <lineage>
        <taxon>Bacteria</taxon>
        <taxon>Pseudomonadati</taxon>
        <taxon>Bacteroidota</taxon>
        <taxon>Chitinophagia</taxon>
        <taxon>Chitinophagales</taxon>
        <taxon>Chitinophagaceae</taxon>
        <taxon>Flaviaestuariibacter</taxon>
    </lineage>
</organism>
<keyword evidence="2" id="KW-1134">Transmembrane beta strand</keyword>
<evidence type="ECO:0000313" key="7">
    <source>
        <dbReference type="EMBL" id="GAA4321978.1"/>
    </source>
</evidence>
<dbReference type="Proteomes" id="UP001501725">
    <property type="component" value="Unassembled WGS sequence"/>
</dbReference>
<evidence type="ECO:0000256" key="4">
    <source>
        <dbReference type="ARBA" id="ARBA00023136"/>
    </source>
</evidence>
<keyword evidence="8" id="KW-1185">Reference proteome</keyword>
<comment type="subcellular location">
    <subcellularLocation>
        <location evidence="1">Membrane</location>
    </subcellularLocation>
</comment>
<dbReference type="InterPro" id="IPR039910">
    <property type="entry name" value="D15-like"/>
</dbReference>
<dbReference type="PANTHER" id="PTHR12815">
    <property type="entry name" value="SORTING AND ASSEMBLY MACHINERY SAMM50 PROTEIN FAMILY MEMBER"/>
    <property type="match status" value="1"/>
</dbReference>
<protein>
    <recommendedName>
        <fullName evidence="9">Bacterial surface antigen (D15) domain-containing protein</fullName>
    </recommendedName>
</protein>
<comment type="caution">
    <text evidence="7">The sequence shown here is derived from an EMBL/GenBank/DDBJ whole genome shotgun (WGS) entry which is preliminary data.</text>
</comment>
<evidence type="ECO:0000259" key="5">
    <source>
        <dbReference type="Pfam" id="PF01103"/>
    </source>
</evidence>
<name>A0ABP8GCS6_9BACT</name>
<evidence type="ECO:0000256" key="2">
    <source>
        <dbReference type="ARBA" id="ARBA00022452"/>
    </source>
</evidence>
<feature type="domain" description="POTRA" evidence="6">
    <location>
        <begin position="160"/>
        <end position="209"/>
    </location>
</feature>
<evidence type="ECO:0000259" key="6">
    <source>
        <dbReference type="Pfam" id="PF07244"/>
    </source>
</evidence>
<gene>
    <name evidence="7" type="ORF">GCM10023184_08080</name>
</gene>
<evidence type="ECO:0000313" key="8">
    <source>
        <dbReference type="Proteomes" id="UP001501725"/>
    </source>
</evidence>
<dbReference type="Gene3D" id="2.40.160.50">
    <property type="entry name" value="membrane protein fhac: a member of the omp85/tpsb transporter family"/>
    <property type="match status" value="1"/>
</dbReference>
<accession>A0ABP8GCS6</accession>